<evidence type="ECO:0000313" key="1">
    <source>
        <dbReference type="EMBL" id="CAH2399281.1"/>
    </source>
</evidence>
<gene>
    <name evidence="1" type="ORF">MES4922_210187</name>
</gene>
<protein>
    <submittedName>
        <fullName evidence="1">Uncharacterized protein</fullName>
    </submittedName>
</protein>
<name>A0ABM9DRF8_9HYPH</name>
<organism evidence="1 2">
    <name type="scientific">Mesorhizobium ventifaucium</name>
    <dbReference type="NCBI Taxonomy" id="666020"/>
    <lineage>
        <taxon>Bacteria</taxon>
        <taxon>Pseudomonadati</taxon>
        <taxon>Pseudomonadota</taxon>
        <taxon>Alphaproteobacteria</taxon>
        <taxon>Hyphomicrobiales</taxon>
        <taxon>Phyllobacteriaceae</taxon>
        <taxon>Mesorhizobium</taxon>
    </lineage>
</organism>
<dbReference type="Proteomes" id="UP001152604">
    <property type="component" value="Unassembled WGS sequence"/>
</dbReference>
<keyword evidence="2" id="KW-1185">Reference proteome</keyword>
<evidence type="ECO:0000313" key="2">
    <source>
        <dbReference type="Proteomes" id="UP001152604"/>
    </source>
</evidence>
<comment type="caution">
    <text evidence="1">The sequence shown here is derived from an EMBL/GenBank/DDBJ whole genome shotgun (WGS) entry which is preliminary data.</text>
</comment>
<sequence length="160" mass="18319">MMMVPPPNGMMARAWQSSRARSISRWMNGERLKVRLAYQRGFQIVDGSTVLAAFENHVEAFKFVRDRGARVWLGWSRTVIGGQSAPYDFSASFLQSSVGRISKNQWGSLSGTWSWSISTSDPRFRLHGGQRGTADTKDEAVFELEREFTRFIAETEKYRR</sequence>
<dbReference type="EMBL" id="CAKXZS010000014">
    <property type="protein sequence ID" value="CAH2399281.1"/>
    <property type="molecule type" value="Genomic_DNA"/>
</dbReference>
<proteinExistence type="predicted"/>
<accession>A0ABM9DRF8</accession>
<reference evidence="1" key="1">
    <citation type="submission" date="2022-03" db="EMBL/GenBank/DDBJ databases">
        <authorList>
            <person name="Brunel B."/>
        </authorList>
    </citation>
    <scope>NUCLEOTIDE SEQUENCE</scope>
    <source>
        <strain evidence="1">STM4922sample</strain>
    </source>
</reference>